<reference evidence="1 2" key="1">
    <citation type="journal article" date="2019" name="J. Hered.">
        <title>An Improved Genome Assembly for Drosophila navojoa, the Basal Species in the mojavensis Cluster.</title>
        <authorList>
            <person name="Vanderlinde T."/>
            <person name="Dupim E.G."/>
            <person name="Nazario-Yepiz N.O."/>
            <person name="Carvalho A.B."/>
        </authorList>
    </citation>
    <scope>NUCLEOTIDE SEQUENCE [LARGE SCALE GENOMIC DNA]</scope>
    <source>
        <strain evidence="1">Navoj_Jal97</strain>
        <tissue evidence="1">Whole organism</tissue>
    </source>
</reference>
<organism evidence="1 2">
    <name type="scientific">Drosophila navojoa</name>
    <name type="common">Fruit fly</name>
    <dbReference type="NCBI Taxonomy" id="7232"/>
    <lineage>
        <taxon>Eukaryota</taxon>
        <taxon>Metazoa</taxon>
        <taxon>Ecdysozoa</taxon>
        <taxon>Arthropoda</taxon>
        <taxon>Hexapoda</taxon>
        <taxon>Insecta</taxon>
        <taxon>Pterygota</taxon>
        <taxon>Neoptera</taxon>
        <taxon>Endopterygota</taxon>
        <taxon>Diptera</taxon>
        <taxon>Brachycera</taxon>
        <taxon>Muscomorpha</taxon>
        <taxon>Ephydroidea</taxon>
        <taxon>Drosophilidae</taxon>
        <taxon>Drosophila</taxon>
    </lineage>
</organism>
<feature type="non-terminal residue" evidence="1">
    <location>
        <position position="281"/>
    </location>
</feature>
<sequence>PVAPSEEMSSNLMVQRMLAIEKKLRKAVVVEAVPSTVALNVLDLAAKYQELVLEMYGRIKELETVAQTRPKVVVPPIAVPVAAPVASYAAVTATAAAAPIAAPRARKIAETWSAIVTSNNPEETPRQVAERIRKDVAPALGVRVHEVRELKRGGAIIRTPSSGEIRRVLANPKFKEVGLDVKENAAVRPRVNVLNVDSSITPKQFMEGLYKNHFLGHCSNAAFEKSVRISSKPWNSDVGPTVNVQLEMERKALDILEESERIYVEWFSFRWNPITPTYACH</sequence>
<keyword evidence="2" id="KW-1185">Reference proteome</keyword>
<dbReference type="AlphaFoldDB" id="A0A484ARY6"/>
<comment type="caution">
    <text evidence="1">The sequence shown here is derived from an EMBL/GenBank/DDBJ whole genome shotgun (WGS) entry which is preliminary data.</text>
</comment>
<evidence type="ECO:0000313" key="2">
    <source>
        <dbReference type="Proteomes" id="UP000295192"/>
    </source>
</evidence>
<dbReference type="Proteomes" id="UP000295192">
    <property type="component" value="Unassembled WGS sequence"/>
</dbReference>
<name>A0A484ARY6_DRONA</name>
<feature type="non-terminal residue" evidence="1">
    <location>
        <position position="1"/>
    </location>
</feature>
<evidence type="ECO:0000313" key="1">
    <source>
        <dbReference type="EMBL" id="TDG38325.1"/>
    </source>
</evidence>
<proteinExistence type="predicted"/>
<accession>A0A484ARY6</accession>
<dbReference type="EMBL" id="LSRL02005009">
    <property type="protein sequence ID" value="TDG38325.1"/>
    <property type="molecule type" value="Genomic_DNA"/>
</dbReference>
<dbReference type="OMA" id="DAGPTIN"/>
<gene>
    <name evidence="1" type="ORF">AWZ03_015253</name>
</gene>
<protein>
    <submittedName>
        <fullName evidence="1">Uncharacterized protein</fullName>
    </submittedName>
</protein>